<sequence length="376" mass="41845">MKLCAVGLRGIPNVMGGIESHCQQLYSRMVDEGFQITVIGRSPYLPPQPEPFQGIEVRSVWAVKSKFLETILHTLLAIVYARLFVKPDILHIHGIGPALYTPLAKLLGFTVIVTHHGADYDRQKWNGFAKTMLKLGESLAVRFADKTLVVGRSLTYKLKRRFNKHAAKIVFVPNGALTGVDQTLSEDKLPRDLGVKAGNYILAVGRLVPEKGFHDLIDGYRKSKSPLKLVIVGNADHEDEYSTSLMEQRSGNVIFAGRRQGDELHALYKFARVFVLPSYHEGLPIVALEAISAGTQVLASDIDPNLDIGLPSDCYFPVGDIHALADKLTRLDRLKLKLAKDAFLARFNWDDIAQETKQLIEQTLARPKTQKQAVNE</sequence>
<reference evidence="3" key="1">
    <citation type="submission" date="2022-11" db="EMBL/GenBank/DDBJ databases">
        <title>Alteromonas sp. nov., isolated from sea water of the Qingdao.</title>
        <authorList>
            <person name="Wang Q."/>
        </authorList>
    </citation>
    <scope>NUCLEOTIDE SEQUENCE</scope>
    <source>
        <strain evidence="3">ASW11-7</strain>
    </source>
</reference>
<evidence type="ECO:0000313" key="4">
    <source>
        <dbReference type="Proteomes" id="UP001142810"/>
    </source>
</evidence>
<evidence type="ECO:0000313" key="3">
    <source>
        <dbReference type="EMBL" id="MCW8109503.1"/>
    </source>
</evidence>
<dbReference type="SUPFAM" id="SSF53756">
    <property type="entry name" value="UDP-Glycosyltransferase/glycogen phosphorylase"/>
    <property type="match status" value="1"/>
</dbReference>
<dbReference type="InterPro" id="IPR028098">
    <property type="entry name" value="Glyco_trans_4-like_N"/>
</dbReference>
<dbReference type="PANTHER" id="PTHR45947:SF3">
    <property type="entry name" value="SULFOQUINOVOSYL TRANSFERASE SQD2"/>
    <property type="match status" value="1"/>
</dbReference>
<accession>A0ABT3P9S6</accession>
<evidence type="ECO:0000259" key="2">
    <source>
        <dbReference type="Pfam" id="PF13439"/>
    </source>
</evidence>
<dbReference type="Proteomes" id="UP001142810">
    <property type="component" value="Unassembled WGS sequence"/>
</dbReference>
<dbReference type="PANTHER" id="PTHR45947">
    <property type="entry name" value="SULFOQUINOVOSYL TRANSFERASE SQD2"/>
    <property type="match status" value="1"/>
</dbReference>
<organism evidence="3 4">
    <name type="scientific">Alteromonas aquimaris</name>
    <dbReference type="NCBI Taxonomy" id="2998417"/>
    <lineage>
        <taxon>Bacteria</taxon>
        <taxon>Pseudomonadati</taxon>
        <taxon>Pseudomonadota</taxon>
        <taxon>Gammaproteobacteria</taxon>
        <taxon>Alteromonadales</taxon>
        <taxon>Alteromonadaceae</taxon>
        <taxon>Alteromonas/Salinimonas group</taxon>
        <taxon>Alteromonas</taxon>
    </lineage>
</organism>
<dbReference type="CDD" id="cd03801">
    <property type="entry name" value="GT4_PimA-like"/>
    <property type="match status" value="1"/>
</dbReference>
<keyword evidence="4" id="KW-1185">Reference proteome</keyword>
<comment type="caution">
    <text evidence="3">The sequence shown here is derived from an EMBL/GenBank/DDBJ whole genome shotgun (WGS) entry which is preliminary data.</text>
</comment>
<dbReference type="Pfam" id="PF13439">
    <property type="entry name" value="Glyco_transf_4"/>
    <property type="match status" value="1"/>
</dbReference>
<feature type="domain" description="Glycosyl transferase family 1" evidence="1">
    <location>
        <begin position="195"/>
        <end position="331"/>
    </location>
</feature>
<feature type="domain" description="Glycosyltransferase subfamily 4-like N-terminal" evidence="2">
    <location>
        <begin position="15"/>
        <end position="175"/>
    </location>
</feature>
<dbReference type="Gene3D" id="3.40.50.2000">
    <property type="entry name" value="Glycogen Phosphorylase B"/>
    <property type="match status" value="2"/>
</dbReference>
<dbReference type="InterPro" id="IPR001296">
    <property type="entry name" value="Glyco_trans_1"/>
</dbReference>
<protein>
    <submittedName>
        <fullName evidence="3">Glycosyltransferase family 4 protein</fullName>
    </submittedName>
</protein>
<dbReference type="Pfam" id="PF00534">
    <property type="entry name" value="Glycos_transf_1"/>
    <property type="match status" value="1"/>
</dbReference>
<name>A0ABT3P9S6_9ALTE</name>
<dbReference type="EMBL" id="JAPFRD010000011">
    <property type="protein sequence ID" value="MCW8109503.1"/>
    <property type="molecule type" value="Genomic_DNA"/>
</dbReference>
<evidence type="ECO:0000259" key="1">
    <source>
        <dbReference type="Pfam" id="PF00534"/>
    </source>
</evidence>
<gene>
    <name evidence="3" type="ORF">OPS25_13415</name>
</gene>
<dbReference type="RefSeq" id="WP_265618286.1">
    <property type="nucleotide sequence ID" value="NZ_JAPFRD010000011.1"/>
</dbReference>
<dbReference type="InterPro" id="IPR050194">
    <property type="entry name" value="Glycosyltransferase_grp1"/>
</dbReference>
<proteinExistence type="predicted"/>